<dbReference type="AlphaFoldDB" id="A0A1M7JCK4"/>
<dbReference type="Gene3D" id="3.40.50.150">
    <property type="entry name" value="Vaccinia Virus protein VP39"/>
    <property type="match status" value="1"/>
</dbReference>
<accession>A0A1M7JCK4</accession>
<dbReference type="InterPro" id="IPR029063">
    <property type="entry name" value="SAM-dependent_MTases_sf"/>
</dbReference>
<evidence type="ECO:0000259" key="1">
    <source>
        <dbReference type="Pfam" id="PF05050"/>
    </source>
</evidence>
<proteinExistence type="predicted"/>
<dbReference type="GO" id="GO:0032259">
    <property type="term" value="P:methylation"/>
    <property type="evidence" value="ECO:0007669"/>
    <property type="project" value="UniProtKB-KW"/>
</dbReference>
<dbReference type="RefSeq" id="WP_159437879.1">
    <property type="nucleotide sequence ID" value="NZ_BMLR01000019.1"/>
</dbReference>
<dbReference type="STRING" id="337701.SAMN05444398_11937"/>
<dbReference type="Proteomes" id="UP000183974">
    <property type="component" value="Unassembled WGS sequence"/>
</dbReference>
<dbReference type="Pfam" id="PF05050">
    <property type="entry name" value="Methyltransf_21"/>
    <property type="match status" value="1"/>
</dbReference>
<dbReference type="InterPro" id="IPR052514">
    <property type="entry name" value="SAM-dependent_MTase"/>
</dbReference>
<organism evidence="2 3">
    <name type="scientific">Roseovarius pacificus</name>
    <dbReference type="NCBI Taxonomy" id="337701"/>
    <lineage>
        <taxon>Bacteria</taxon>
        <taxon>Pseudomonadati</taxon>
        <taxon>Pseudomonadota</taxon>
        <taxon>Alphaproteobacteria</taxon>
        <taxon>Rhodobacterales</taxon>
        <taxon>Roseobacteraceae</taxon>
        <taxon>Roseovarius</taxon>
    </lineage>
</organism>
<sequence length="260" mass="29422">MKKQIKSLIIGTKFEKPARSLARLLPSYRKSAGWSARVKRDEIAIDKILEEYLNPKSNCVDVGANHGFFLRRFTEGSPSGKHFAFEALPHLAEALKARFPTVEVHACALGNRNGLAAFYHVAEDEAWSGLRPQSHPNKKKPVRIEVPIRQLDELIPKKLNIDFIKIDVEGGEKDVFLGAKETIKSSRPVILFEHALIHTANYDTTSSDIYQILVERYSYRIRTVAESSFLEKQDFLRIVESSHSSEYGLDAHTNFLAMPS</sequence>
<keyword evidence="3" id="KW-1185">Reference proteome</keyword>
<dbReference type="SUPFAM" id="SSF53335">
    <property type="entry name" value="S-adenosyl-L-methionine-dependent methyltransferases"/>
    <property type="match status" value="1"/>
</dbReference>
<dbReference type="GO" id="GO:0008168">
    <property type="term" value="F:methyltransferase activity"/>
    <property type="evidence" value="ECO:0007669"/>
    <property type="project" value="UniProtKB-KW"/>
</dbReference>
<keyword evidence="2" id="KW-0489">Methyltransferase</keyword>
<evidence type="ECO:0000313" key="3">
    <source>
        <dbReference type="Proteomes" id="UP000183974"/>
    </source>
</evidence>
<dbReference type="OrthoDB" id="9790710at2"/>
<dbReference type="EMBL" id="FRBR01000019">
    <property type="protein sequence ID" value="SHM50745.1"/>
    <property type="molecule type" value="Genomic_DNA"/>
</dbReference>
<dbReference type="PANTHER" id="PTHR34203:SF15">
    <property type="entry name" value="SLL1173 PROTEIN"/>
    <property type="match status" value="1"/>
</dbReference>
<reference evidence="2 3" key="1">
    <citation type="submission" date="2016-11" db="EMBL/GenBank/DDBJ databases">
        <authorList>
            <person name="Jaros S."/>
            <person name="Januszkiewicz K."/>
            <person name="Wedrychowicz H."/>
        </authorList>
    </citation>
    <scope>NUCLEOTIDE SEQUENCE [LARGE SCALE GENOMIC DNA]</scope>
    <source>
        <strain evidence="2 3">DSM 29589</strain>
    </source>
</reference>
<dbReference type="PANTHER" id="PTHR34203">
    <property type="entry name" value="METHYLTRANSFERASE, FKBM FAMILY PROTEIN"/>
    <property type="match status" value="1"/>
</dbReference>
<dbReference type="InterPro" id="IPR006342">
    <property type="entry name" value="FkbM_mtfrase"/>
</dbReference>
<dbReference type="NCBIfam" id="TIGR01444">
    <property type="entry name" value="fkbM_fam"/>
    <property type="match status" value="1"/>
</dbReference>
<protein>
    <submittedName>
        <fullName evidence="2">Methyltransferase, FkbM family</fullName>
    </submittedName>
</protein>
<name>A0A1M7JCK4_9RHOB</name>
<feature type="domain" description="Methyltransferase FkbM" evidence="1">
    <location>
        <begin position="61"/>
        <end position="221"/>
    </location>
</feature>
<gene>
    <name evidence="2" type="ORF">SAMN05444398_11937</name>
</gene>
<keyword evidence="2" id="KW-0808">Transferase</keyword>
<evidence type="ECO:0000313" key="2">
    <source>
        <dbReference type="EMBL" id="SHM50745.1"/>
    </source>
</evidence>